<dbReference type="SUPFAM" id="SSF116726">
    <property type="entry name" value="TrkA C-terminal domain-like"/>
    <property type="match status" value="1"/>
</dbReference>
<dbReference type="InterPro" id="IPR036390">
    <property type="entry name" value="WH_DNA-bd_sf"/>
</dbReference>
<dbReference type="Gene3D" id="1.10.10.10">
    <property type="entry name" value="Winged helix-like DNA-binding domain superfamily/Winged helix DNA-binding domain"/>
    <property type="match status" value="1"/>
</dbReference>
<dbReference type="InterPro" id="IPR050679">
    <property type="entry name" value="Bact_HTH_transcr_reg"/>
</dbReference>
<name>A0ABW4J8M8_9LACO</name>
<keyword evidence="3" id="KW-0804">Transcription</keyword>
<keyword evidence="8" id="KW-1185">Reference proteome</keyword>
<evidence type="ECO:0000313" key="8">
    <source>
        <dbReference type="Proteomes" id="UP001597267"/>
    </source>
</evidence>
<dbReference type="InterPro" id="IPR036721">
    <property type="entry name" value="RCK_C_sf"/>
</dbReference>
<keyword evidence="2" id="KW-0238">DNA-binding</keyword>
<proteinExistence type="predicted"/>
<dbReference type="PROSITE" id="PS50949">
    <property type="entry name" value="HTH_GNTR"/>
    <property type="match status" value="1"/>
</dbReference>
<evidence type="ECO:0000256" key="3">
    <source>
        <dbReference type="ARBA" id="ARBA00023163"/>
    </source>
</evidence>
<dbReference type="Pfam" id="PF02080">
    <property type="entry name" value="TrkA_C"/>
    <property type="match status" value="1"/>
</dbReference>
<dbReference type="CDD" id="cd07377">
    <property type="entry name" value="WHTH_GntR"/>
    <property type="match status" value="1"/>
</dbReference>
<dbReference type="InterPro" id="IPR000524">
    <property type="entry name" value="Tscrpt_reg_HTH_GntR"/>
</dbReference>
<dbReference type="InterPro" id="IPR036388">
    <property type="entry name" value="WH-like_DNA-bd_sf"/>
</dbReference>
<dbReference type="PROSITE" id="PS51202">
    <property type="entry name" value="RCK_C"/>
    <property type="match status" value="1"/>
</dbReference>
<dbReference type="Pfam" id="PF00392">
    <property type="entry name" value="GntR"/>
    <property type="match status" value="1"/>
</dbReference>
<dbReference type="SMART" id="SM00345">
    <property type="entry name" value="HTH_GNTR"/>
    <property type="match status" value="1"/>
</dbReference>
<dbReference type="Proteomes" id="UP001597267">
    <property type="component" value="Unassembled WGS sequence"/>
</dbReference>
<protein>
    <submittedName>
        <fullName evidence="7">TrkA C-terminal domain-containing protein</fullName>
    </submittedName>
</protein>
<gene>
    <name evidence="7" type="ORF">ACFQ5M_09740</name>
</gene>
<accession>A0ABW4J8M8</accession>
<organism evidence="7 8">
    <name type="scientific">Agrilactobacillus yilanensis</name>
    <dbReference type="NCBI Taxonomy" id="2485997"/>
    <lineage>
        <taxon>Bacteria</taxon>
        <taxon>Bacillati</taxon>
        <taxon>Bacillota</taxon>
        <taxon>Bacilli</taxon>
        <taxon>Lactobacillales</taxon>
        <taxon>Lactobacillaceae</taxon>
        <taxon>Agrilactobacillus</taxon>
    </lineage>
</organism>
<evidence type="ECO:0000256" key="1">
    <source>
        <dbReference type="ARBA" id="ARBA00023015"/>
    </source>
</evidence>
<reference evidence="8" key="1">
    <citation type="journal article" date="2019" name="Int. J. Syst. Evol. Microbiol.">
        <title>The Global Catalogue of Microorganisms (GCM) 10K type strain sequencing project: providing services to taxonomists for standard genome sequencing and annotation.</title>
        <authorList>
            <consortium name="The Broad Institute Genomics Platform"/>
            <consortium name="The Broad Institute Genome Sequencing Center for Infectious Disease"/>
            <person name="Wu L."/>
            <person name="Ma J."/>
        </authorList>
    </citation>
    <scope>NUCLEOTIDE SEQUENCE [LARGE SCALE GENOMIC DNA]</scope>
    <source>
        <strain evidence="8">CCM 8896</strain>
    </source>
</reference>
<feature type="domain" description="HTH gntR-type" evidence="5">
    <location>
        <begin position="9"/>
        <end position="77"/>
    </location>
</feature>
<dbReference type="InterPro" id="IPR006037">
    <property type="entry name" value="RCK_C"/>
</dbReference>
<dbReference type="EMBL" id="JBHTOP010000026">
    <property type="protein sequence ID" value="MFD1672379.1"/>
    <property type="molecule type" value="Genomic_DNA"/>
</dbReference>
<keyword evidence="1" id="KW-0805">Transcription regulation</keyword>
<feature type="domain" description="RCK C-terminal" evidence="6">
    <location>
        <begin position="123"/>
        <end position="208"/>
    </location>
</feature>
<evidence type="ECO:0000259" key="6">
    <source>
        <dbReference type="PROSITE" id="PS51202"/>
    </source>
</evidence>
<evidence type="ECO:0000313" key="7">
    <source>
        <dbReference type="EMBL" id="MFD1672379.1"/>
    </source>
</evidence>
<dbReference type="Gene3D" id="3.30.70.1450">
    <property type="entry name" value="Regulator of K+ conductance, C-terminal domain"/>
    <property type="match status" value="1"/>
</dbReference>
<comment type="caution">
    <text evidence="7">The sequence shown here is derived from an EMBL/GenBank/DDBJ whole genome shotgun (WGS) entry which is preliminary data.</text>
</comment>
<evidence type="ECO:0000256" key="2">
    <source>
        <dbReference type="ARBA" id="ARBA00023125"/>
    </source>
</evidence>
<feature type="coiled-coil region" evidence="4">
    <location>
        <begin position="90"/>
        <end position="124"/>
    </location>
</feature>
<evidence type="ECO:0000256" key="4">
    <source>
        <dbReference type="SAM" id="Coils"/>
    </source>
</evidence>
<dbReference type="SUPFAM" id="SSF46785">
    <property type="entry name" value="Winged helix' DNA-binding domain"/>
    <property type="match status" value="1"/>
</dbReference>
<dbReference type="PANTHER" id="PTHR44846:SF1">
    <property type="entry name" value="MANNOSYL-D-GLYCERATE TRANSPORT_METABOLISM SYSTEM REPRESSOR MNGR-RELATED"/>
    <property type="match status" value="1"/>
</dbReference>
<dbReference type="PANTHER" id="PTHR44846">
    <property type="entry name" value="MANNOSYL-D-GLYCERATE TRANSPORT/METABOLISM SYSTEM REPRESSOR MNGR-RELATED"/>
    <property type="match status" value="1"/>
</dbReference>
<dbReference type="RefSeq" id="WP_125712261.1">
    <property type="nucleotide sequence ID" value="NZ_JBHTOP010000026.1"/>
</dbReference>
<keyword evidence="4" id="KW-0175">Coiled coil</keyword>
<evidence type="ECO:0000259" key="5">
    <source>
        <dbReference type="PROSITE" id="PS50949"/>
    </source>
</evidence>
<sequence length="212" mass="23779">MAGIKENALARYQQIALDLATRITKQEYPIGTKIHARSTVANTYQVSAETARKAIKLLADLEIVEAKQGSGFYVASMVKAIDFINQFKSVKTLKDIKNDIQKTMKQQQDAYQNLSELMDQFLDQTQRFNAVNPLMPFQLTLKAGDKHLGRSIGELKLWQSTTATIVAVRHNQELKVSPGPYAKIEAGDTIFFVGQGAAWQQVQNFFTADEQH</sequence>